<dbReference type="EMBL" id="JBHFAB010000004">
    <property type="protein sequence ID" value="MFC1416383.1"/>
    <property type="molecule type" value="Genomic_DNA"/>
</dbReference>
<evidence type="ECO:0000313" key="2">
    <source>
        <dbReference type="Proteomes" id="UP001592531"/>
    </source>
</evidence>
<organism evidence="1 2">
    <name type="scientific">Streptacidiphilus cavernicola</name>
    <dbReference type="NCBI Taxonomy" id="3342716"/>
    <lineage>
        <taxon>Bacteria</taxon>
        <taxon>Bacillati</taxon>
        <taxon>Actinomycetota</taxon>
        <taxon>Actinomycetes</taxon>
        <taxon>Kitasatosporales</taxon>
        <taxon>Streptomycetaceae</taxon>
        <taxon>Streptacidiphilus</taxon>
    </lineage>
</organism>
<dbReference type="RefSeq" id="WP_380533574.1">
    <property type="nucleotide sequence ID" value="NZ_JBHFAB010000004.1"/>
</dbReference>
<dbReference type="Proteomes" id="UP001592531">
    <property type="component" value="Unassembled WGS sequence"/>
</dbReference>
<accession>A0ABV6VS41</accession>
<keyword evidence="2" id="KW-1185">Reference proteome</keyword>
<name>A0ABV6VS41_9ACTN</name>
<comment type="caution">
    <text evidence="1">The sequence shown here is derived from an EMBL/GenBank/DDBJ whole genome shotgun (WGS) entry which is preliminary data.</text>
</comment>
<gene>
    <name evidence="1" type="ORF">ACEZDE_06965</name>
</gene>
<reference evidence="1 2" key="1">
    <citation type="submission" date="2024-09" db="EMBL/GenBank/DDBJ databases">
        <authorList>
            <person name="Lee S.D."/>
        </authorList>
    </citation>
    <scope>NUCLEOTIDE SEQUENCE [LARGE SCALE GENOMIC DNA]</scope>
    <source>
        <strain evidence="1 2">N8-3</strain>
    </source>
</reference>
<sequence length="69" mass="6814">MADTATASTLTLPVDDALLVRLHGTACITCGTTTGPLYGAGHVYTAVAAGQDGCLGWAVVACPEHLAAA</sequence>
<proteinExistence type="predicted"/>
<protein>
    <submittedName>
        <fullName evidence="1">Uncharacterized protein</fullName>
    </submittedName>
</protein>
<evidence type="ECO:0000313" key="1">
    <source>
        <dbReference type="EMBL" id="MFC1416383.1"/>
    </source>
</evidence>